<evidence type="ECO:0000313" key="7">
    <source>
        <dbReference type="EMBL" id="RZC61091.1"/>
    </source>
</evidence>
<keyword evidence="2 4" id="KW-0863">Zinc-finger</keyword>
<evidence type="ECO:0000256" key="2">
    <source>
        <dbReference type="ARBA" id="ARBA00022771"/>
    </source>
</evidence>
<dbReference type="InterPro" id="IPR006564">
    <property type="entry name" value="Znf_PMZ"/>
</dbReference>
<dbReference type="AlphaFoldDB" id="A0A4Y7JM85"/>
<evidence type="ECO:0000256" key="1">
    <source>
        <dbReference type="ARBA" id="ARBA00022723"/>
    </source>
</evidence>
<dbReference type="EMBL" id="CM010719">
    <property type="protein sequence ID" value="RZC61091.1"/>
    <property type="molecule type" value="Genomic_DNA"/>
</dbReference>
<dbReference type="InterPro" id="IPR007527">
    <property type="entry name" value="Znf_SWIM"/>
</dbReference>
<dbReference type="PANTHER" id="PTHR31973:SF187">
    <property type="entry name" value="MUTATOR TRANSPOSASE MUDRA PROTEIN"/>
    <property type="match status" value="1"/>
</dbReference>
<evidence type="ECO:0000256" key="3">
    <source>
        <dbReference type="ARBA" id="ARBA00022833"/>
    </source>
</evidence>
<evidence type="ECO:0000256" key="4">
    <source>
        <dbReference type="PROSITE-ProRule" id="PRU00325"/>
    </source>
</evidence>
<proteinExistence type="predicted"/>
<keyword evidence="3" id="KW-0862">Zinc</keyword>
<feature type="domain" description="SWIM-type" evidence="6">
    <location>
        <begin position="548"/>
        <end position="588"/>
    </location>
</feature>
<dbReference type="Pfam" id="PF10551">
    <property type="entry name" value="MULE"/>
    <property type="match status" value="1"/>
</dbReference>
<accession>A0A4Y7JM85</accession>
<dbReference type="Proteomes" id="UP000316621">
    <property type="component" value="Chromosome 5"/>
</dbReference>
<dbReference type="Pfam" id="PF04434">
    <property type="entry name" value="SWIM"/>
    <property type="match status" value="1"/>
</dbReference>
<dbReference type="PANTHER" id="PTHR31973">
    <property type="entry name" value="POLYPROTEIN, PUTATIVE-RELATED"/>
    <property type="match status" value="1"/>
</dbReference>
<keyword evidence="1" id="KW-0479">Metal-binding</keyword>
<dbReference type="SMART" id="SM00575">
    <property type="entry name" value="ZnF_PMZ"/>
    <property type="match status" value="1"/>
</dbReference>
<evidence type="ECO:0000256" key="5">
    <source>
        <dbReference type="SAM" id="MobiDB-lite"/>
    </source>
</evidence>
<keyword evidence="8" id="KW-1185">Reference proteome</keyword>
<dbReference type="GO" id="GO:0008270">
    <property type="term" value="F:zinc ion binding"/>
    <property type="evidence" value="ECO:0007669"/>
    <property type="project" value="UniProtKB-KW"/>
</dbReference>
<protein>
    <recommendedName>
        <fullName evidence="6">SWIM-type domain-containing protein</fullName>
    </recommendedName>
</protein>
<gene>
    <name evidence="7" type="ORF">C5167_022839</name>
</gene>
<dbReference type="Gramene" id="RZC61091">
    <property type="protein sequence ID" value="RZC61091"/>
    <property type="gene ID" value="C5167_022839"/>
</dbReference>
<dbReference type="InterPro" id="IPR018289">
    <property type="entry name" value="MULE_transposase_dom"/>
</dbReference>
<evidence type="ECO:0000313" key="8">
    <source>
        <dbReference type="Proteomes" id="UP000316621"/>
    </source>
</evidence>
<name>A0A4Y7JM85_PAPSO</name>
<reference evidence="7 8" key="1">
    <citation type="journal article" date="2018" name="Science">
        <title>The opium poppy genome and morphinan production.</title>
        <authorList>
            <person name="Guo L."/>
            <person name="Winzer T."/>
            <person name="Yang X."/>
            <person name="Li Y."/>
            <person name="Ning Z."/>
            <person name="He Z."/>
            <person name="Teodor R."/>
            <person name="Lu Y."/>
            <person name="Bowser T.A."/>
            <person name="Graham I.A."/>
            <person name="Ye K."/>
        </authorList>
    </citation>
    <scope>NUCLEOTIDE SEQUENCE [LARGE SCALE GENOMIC DNA]</scope>
    <source>
        <strain evidence="8">cv. HN1</strain>
        <tissue evidence="7">Leaves</tissue>
    </source>
</reference>
<dbReference type="PROSITE" id="PS50966">
    <property type="entry name" value="ZF_SWIM"/>
    <property type="match status" value="1"/>
</dbReference>
<dbReference type="STRING" id="3469.A0A4Y7JM85"/>
<dbReference type="OMA" id="THEHEMA"/>
<organism evidence="7 8">
    <name type="scientific">Papaver somniferum</name>
    <name type="common">Opium poppy</name>
    <dbReference type="NCBI Taxonomy" id="3469"/>
    <lineage>
        <taxon>Eukaryota</taxon>
        <taxon>Viridiplantae</taxon>
        <taxon>Streptophyta</taxon>
        <taxon>Embryophyta</taxon>
        <taxon>Tracheophyta</taxon>
        <taxon>Spermatophyta</taxon>
        <taxon>Magnoliopsida</taxon>
        <taxon>Ranunculales</taxon>
        <taxon>Papaveraceae</taxon>
        <taxon>Papaveroideae</taxon>
        <taxon>Papaver</taxon>
    </lineage>
</organism>
<sequence>MDSVLALVCHKEDCLTLRIGLQESFANLKTSICSSWCEFSPPSMDIFHMVDDQQKVIHSDFDLQCLALFSMYNKEGIMELLVSHKTEISGSISSGIIAFDDQPQSSGIIPFEKPRIDYDVPDKIKEPLKSAHWLHLFQGVEQLFPGGVEQVRCDLQKYHAAAGYEYMVYRNEKLRIGARCANKNKEEKCDWHLYAVSVDGVVGSPFIIKELNNQHTCVGGFVNMPRISKKLVSSLIIDEIKQDPNKKTKHIMESFTRDFGFDISRYYAYAGKKHALNTSWGENEKSFMFLNCRGFNFCRPVLFVDAAHLKSKYLGHMMAATGLTGNDEIFPLAYGVVSSENEANWKWFLDNLKKVLSPLRPKLTFVSDRGIGLVTQIPIVFPEAFHGWCYWHMECNINTCLPKSCKVYNKYVLGLFKKCAYASTHKEFSENWDKLRKVQNQKLQDYLSRAPLDKWASFFFKGRRYGRLCSNIAESFNGSVVEEREKPIAIMVDEIRVKLMDQMCKRREDSANLMKWRQTLCPEYEALLHDNKMHGCNYQVTKSSEYVFEVHASLTQTVDLKRRTCSCNRWRIDGFPCAHAVRCIMVNGEDPYNYVEHYFTVKFYRESYKHAINPVPTVEKPVTVSPKSMVFGPNNGPQPGRPSKKKRIPNTGSVANKKMRTCGSCKVLTTHNKRTCPSRQIS</sequence>
<feature type="region of interest" description="Disordered" evidence="5">
    <location>
        <begin position="626"/>
        <end position="653"/>
    </location>
</feature>
<evidence type="ECO:0000259" key="6">
    <source>
        <dbReference type="PROSITE" id="PS50966"/>
    </source>
</evidence>